<dbReference type="PRINTS" id="PR00413">
    <property type="entry name" value="HADHALOGNASE"/>
</dbReference>
<evidence type="ECO:0000256" key="1">
    <source>
        <dbReference type="ARBA" id="ARBA00001946"/>
    </source>
</evidence>
<name>A0AAF0D2Q1_ODILC</name>
<dbReference type="NCBIfam" id="TIGR01549">
    <property type="entry name" value="HAD-SF-IA-v1"/>
    <property type="match status" value="1"/>
</dbReference>
<evidence type="ECO:0000256" key="5">
    <source>
        <dbReference type="ARBA" id="ARBA00022842"/>
    </source>
</evidence>
<protein>
    <submittedName>
        <fullName evidence="6">HAD family hydrolase</fullName>
    </submittedName>
</protein>
<dbReference type="SFLD" id="SFLDS00003">
    <property type="entry name" value="Haloacid_Dehalogenase"/>
    <property type="match status" value="1"/>
</dbReference>
<dbReference type="InterPro" id="IPR006439">
    <property type="entry name" value="HAD-SF_hydro_IA"/>
</dbReference>
<dbReference type="InterPro" id="IPR023214">
    <property type="entry name" value="HAD_sf"/>
</dbReference>
<dbReference type="KEGG" id="oyw:OdinLCB4_001420"/>
<evidence type="ECO:0000256" key="3">
    <source>
        <dbReference type="ARBA" id="ARBA00022723"/>
    </source>
</evidence>
<dbReference type="EMBL" id="CP091871">
    <property type="protein sequence ID" value="WEU40618.1"/>
    <property type="molecule type" value="Genomic_DNA"/>
</dbReference>
<gene>
    <name evidence="6" type="ORF">OdinLCB4_001420</name>
</gene>
<reference evidence="6" key="1">
    <citation type="journal article" date="2017" name="Nature">
        <title>Asgard archaea illuminate the origin of eukaryotic cellular complexity.</title>
        <authorList>
            <person name="Zaremba-Niedzwiedzka K."/>
            <person name="Caceres E.F."/>
            <person name="Saw J.H."/>
            <person name="Backstrom D."/>
            <person name="Juzokaite L."/>
            <person name="Vancaester E."/>
            <person name="Seitz K.W."/>
            <person name="Anantharaman K."/>
            <person name="Starnawski P."/>
            <person name="Kjeldsen K.U."/>
            <person name="Scott M.B."/>
            <person name="Nunoura T."/>
            <person name="Banfield J.F."/>
            <person name="Schramm A."/>
            <person name="Baker B.J."/>
            <person name="Spang A."/>
            <person name="Ettema T.J.G."/>
        </authorList>
    </citation>
    <scope>NUCLEOTIDE SEQUENCE</scope>
    <source>
        <strain evidence="6">LCB_4</strain>
    </source>
</reference>
<organism evidence="6 7">
    <name type="scientific">Odinarchaeota yellowstonii (strain LCB_4)</name>
    <dbReference type="NCBI Taxonomy" id="1841599"/>
    <lineage>
        <taxon>Archaea</taxon>
        <taxon>Promethearchaeati</taxon>
        <taxon>Candidatus Odinarchaeota</taxon>
        <taxon>Candidatus Odinarchaeia</taxon>
        <taxon>Candidatus Odinarchaeales</taxon>
        <taxon>Candidatus Odinarchaeaceae</taxon>
        <taxon>Candidatus Odinarchaeum</taxon>
    </lineage>
</organism>
<evidence type="ECO:0000256" key="2">
    <source>
        <dbReference type="ARBA" id="ARBA00007958"/>
    </source>
</evidence>
<dbReference type="InterPro" id="IPR051400">
    <property type="entry name" value="HAD-like_hydrolase"/>
</dbReference>
<comment type="similarity">
    <text evidence="2">Belongs to the HAD-like hydrolase superfamily.</text>
</comment>
<proteinExistence type="inferred from homology"/>
<dbReference type="Gene3D" id="1.10.150.520">
    <property type="match status" value="1"/>
</dbReference>
<dbReference type="SFLD" id="SFLDG01129">
    <property type="entry name" value="C1.5:_HAD__Beta-PGM__Phosphata"/>
    <property type="match status" value="1"/>
</dbReference>
<evidence type="ECO:0000313" key="7">
    <source>
        <dbReference type="Proteomes" id="UP000186851"/>
    </source>
</evidence>
<evidence type="ECO:0000313" key="6">
    <source>
        <dbReference type="EMBL" id="WEU40618.1"/>
    </source>
</evidence>
<reference evidence="6" key="2">
    <citation type="journal article" date="2022" name="Nat. Microbiol.">
        <title>A closed Candidatus Odinarchaeum chromosome exposes Asgard archaeal viruses.</title>
        <authorList>
            <person name="Tamarit D."/>
            <person name="Caceres E.F."/>
            <person name="Krupovic M."/>
            <person name="Nijland R."/>
            <person name="Eme L."/>
            <person name="Robinson N.P."/>
            <person name="Ettema T.J.G."/>
        </authorList>
    </citation>
    <scope>NUCLEOTIDE SEQUENCE</scope>
    <source>
        <strain evidence="6">LCB_4</strain>
    </source>
</reference>
<dbReference type="GO" id="GO:0016791">
    <property type="term" value="F:phosphatase activity"/>
    <property type="evidence" value="ECO:0007669"/>
    <property type="project" value="TreeGrafter"/>
</dbReference>
<dbReference type="AlphaFoldDB" id="A0AAF0D2Q1"/>
<dbReference type="GO" id="GO:0044281">
    <property type="term" value="P:small molecule metabolic process"/>
    <property type="evidence" value="ECO:0007669"/>
    <property type="project" value="UniProtKB-ARBA"/>
</dbReference>
<comment type="cofactor">
    <cofactor evidence="1">
        <name>Mg(2+)</name>
        <dbReference type="ChEBI" id="CHEBI:18420"/>
    </cofactor>
</comment>
<keyword evidence="3" id="KW-0479">Metal-binding</keyword>
<accession>A0AAF0D2Q1</accession>
<dbReference type="Pfam" id="PF00702">
    <property type="entry name" value="Hydrolase"/>
    <property type="match status" value="1"/>
</dbReference>
<sequence>MIKAVLFDLYLTLIDVSRVNQEEQDKAAYNVVSKFGLKKGFEEFKDVFKKVYEKWKEFRQKYLIEVNPRVWWQETLLKLGIPPKLKLVESILEERHKIFLKQIKLYDDVIDVLKILNKRNILIGIMSNCSDARYAKEELEYLGLADYVDFFISSAEYGRRKPDVNLFLNVLSSIPFTKEEIIMIGDDYKNDVEPWRRLGVKAYLLRRESGDPDENTIHTLYELNKIISIN</sequence>
<keyword evidence="4 6" id="KW-0378">Hydrolase</keyword>
<dbReference type="PANTHER" id="PTHR46470:SF2">
    <property type="entry name" value="GLYCERALDEHYDE 3-PHOSPHATE PHOSPHATASE"/>
    <property type="match status" value="1"/>
</dbReference>
<dbReference type="Proteomes" id="UP000186851">
    <property type="component" value="Chromosome"/>
</dbReference>
<dbReference type="GO" id="GO:0046872">
    <property type="term" value="F:metal ion binding"/>
    <property type="evidence" value="ECO:0007669"/>
    <property type="project" value="UniProtKB-KW"/>
</dbReference>
<dbReference type="Gene3D" id="3.40.50.1000">
    <property type="entry name" value="HAD superfamily/HAD-like"/>
    <property type="match status" value="1"/>
</dbReference>
<dbReference type="InterPro" id="IPR036412">
    <property type="entry name" value="HAD-like_sf"/>
</dbReference>
<evidence type="ECO:0000256" key="4">
    <source>
        <dbReference type="ARBA" id="ARBA00022801"/>
    </source>
</evidence>
<dbReference type="PANTHER" id="PTHR46470">
    <property type="entry name" value="N-ACYLNEURAMINATE-9-PHOSPHATASE"/>
    <property type="match status" value="1"/>
</dbReference>
<keyword evidence="5" id="KW-0460">Magnesium</keyword>
<dbReference type="SUPFAM" id="SSF56784">
    <property type="entry name" value="HAD-like"/>
    <property type="match status" value="1"/>
</dbReference>